<evidence type="ECO:0000313" key="3">
    <source>
        <dbReference type="EMBL" id="KHN73085.1"/>
    </source>
</evidence>
<sequence>MSIFLQIFCVVVVILFFAIVQIMKRLSQRQATRNEENGRAFSSTAGANLPPVRTFNVRTHDSTLIQNLDVTKVTYTEPPPPYPGLPSVQLPDPPSYDDLPGSTNGRLPEFARPPSENVLPLKR</sequence>
<evidence type="ECO:0000256" key="1">
    <source>
        <dbReference type="SAM" id="MobiDB-lite"/>
    </source>
</evidence>
<dbReference type="Proteomes" id="UP000031036">
    <property type="component" value="Unassembled WGS sequence"/>
</dbReference>
<comment type="caution">
    <text evidence="3">The sequence shown here is derived from an EMBL/GenBank/DDBJ whole genome shotgun (WGS) entry which is preliminary data.</text>
</comment>
<organism evidence="3 4">
    <name type="scientific">Toxocara canis</name>
    <name type="common">Canine roundworm</name>
    <dbReference type="NCBI Taxonomy" id="6265"/>
    <lineage>
        <taxon>Eukaryota</taxon>
        <taxon>Metazoa</taxon>
        <taxon>Ecdysozoa</taxon>
        <taxon>Nematoda</taxon>
        <taxon>Chromadorea</taxon>
        <taxon>Rhabditida</taxon>
        <taxon>Spirurina</taxon>
        <taxon>Ascaridomorpha</taxon>
        <taxon>Ascaridoidea</taxon>
        <taxon>Toxocaridae</taxon>
        <taxon>Toxocara</taxon>
    </lineage>
</organism>
<reference evidence="3 4" key="1">
    <citation type="submission" date="2014-11" db="EMBL/GenBank/DDBJ databases">
        <title>Genetic blueprint of the zoonotic pathogen Toxocara canis.</title>
        <authorList>
            <person name="Zhu X.-Q."/>
            <person name="Korhonen P.K."/>
            <person name="Cai H."/>
            <person name="Young N.D."/>
            <person name="Nejsum P."/>
            <person name="von Samson-Himmelstjerna G."/>
            <person name="Boag P.R."/>
            <person name="Tan P."/>
            <person name="Li Q."/>
            <person name="Min J."/>
            <person name="Yang Y."/>
            <person name="Wang X."/>
            <person name="Fang X."/>
            <person name="Hall R.S."/>
            <person name="Hofmann A."/>
            <person name="Sternberg P.W."/>
            <person name="Jex A.R."/>
            <person name="Gasser R.B."/>
        </authorList>
    </citation>
    <scope>NUCLEOTIDE SEQUENCE [LARGE SCALE GENOMIC DNA]</scope>
    <source>
        <strain evidence="3">PN_DK_2014</strain>
    </source>
</reference>
<keyword evidence="2" id="KW-1133">Transmembrane helix</keyword>
<keyword evidence="2" id="KW-0472">Membrane</keyword>
<evidence type="ECO:0000313" key="4">
    <source>
        <dbReference type="Proteomes" id="UP000031036"/>
    </source>
</evidence>
<feature type="region of interest" description="Disordered" evidence="1">
    <location>
        <begin position="28"/>
        <end position="53"/>
    </location>
</feature>
<dbReference type="AlphaFoldDB" id="A0A0B2UW42"/>
<accession>A0A0B2UW42</accession>
<name>A0A0B2UW42_TOXCA</name>
<dbReference type="EMBL" id="JPKZ01003153">
    <property type="protein sequence ID" value="KHN73085.1"/>
    <property type="molecule type" value="Genomic_DNA"/>
</dbReference>
<proteinExistence type="predicted"/>
<feature type="transmembrane region" description="Helical" evidence="2">
    <location>
        <begin position="6"/>
        <end position="23"/>
    </location>
</feature>
<evidence type="ECO:0000256" key="2">
    <source>
        <dbReference type="SAM" id="Phobius"/>
    </source>
</evidence>
<gene>
    <name evidence="3" type="ORF">Tcan_14768</name>
</gene>
<keyword evidence="4" id="KW-1185">Reference proteome</keyword>
<feature type="region of interest" description="Disordered" evidence="1">
    <location>
        <begin position="74"/>
        <end position="123"/>
    </location>
</feature>
<keyword evidence="2" id="KW-0812">Transmembrane</keyword>
<protein>
    <submittedName>
        <fullName evidence="3">Uncharacterized protein</fullName>
    </submittedName>
</protein>
<dbReference type="OrthoDB" id="10575762at2759"/>